<comment type="caution">
    <text evidence="1">The sequence shown here is derived from an EMBL/GenBank/DDBJ whole genome shotgun (WGS) entry which is preliminary data.</text>
</comment>
<dbReference type="OMA" id="QYAQSFA"/>
<dbReference type="CDD" id="cd05325">
    <property type="entry name" value="carb_red_sniffer_like_SDR_c"/>
    <property type="match status" value="1"/>
</dbReference>
<dbReference type="GO" id="GO:0016616">
    <property type="term" value="F:oxidoreductase activity, acting on the CH-OH group of donors, NAD or NADP as acceptor"/>
    <property type="evidence" value="ECO:0007669"/>
    <property type="project" value="TreeGrafter"/>
</dbReference>
<dbReference type="OrthoDB" id="7289984at2759"/>
<proteinExistence type="predicted"/>
<evidence type="ECO:0000313" key="2">
    <source>
        <dbReference type="Proteomes" id="UP000184267"/>
    </source>
</evidence>
<dbReference type="Pfam" id="PF00106">
    <property type="entry name" value="adh_short"/>
    <property type="match status" value="1"/>
</dbReference>
<dbReference type="Proteomes" id="UP000184267">
    <property type="component" value="Unassembled WGS sequence"/>
</dbReference>
<protein>
    <recommendedName>
        <fullName evidence="3">C-factor</fullName>
    </recommendedName>
</protein>
<evidence type="ECO:0008006" key="3">
    <source>
        <dbReference type="Google" id="ProtNLM"/>
    </source>
</evidence>
<organism evidence="1 2">
    <name type="scientific">Trametes pubescens</name>
    <name type="common">White-rot fungus</name>
    <dbReference type="NCBI Taxonomy" id="154538"/>
    <lineage>
        <taxon>Eukaryota</taxon>
        <taxon>Fungi</taxon>
        <taxon>Dikarya</taxon>
        <taxon>Basidiomycota</taxon>
        <taxon>Agaricomycotina</taxon>
        <taxon>Agaricomycetes</taxon>
        <taxon>Polyporales</taxon>
        <taxon>Polyporaceae</taxon>
        <taxon>Trametes</taxon>
    </lineage>
</organism>
<dbReference type="EMBL" id="MNAD01001529">
    <property type="protein sequence ID" value="OJT04605.1"/>
    <property type="molecule type" value="Genomic_DNA"/>
</dbReference>
<gene>
    <name evidence="1" type="ORF">TRAPUB_4670</name>
</gene>
<evidence type="ECO:0000313" key="1">
    <source>
        <dbReference type="EMBL" id="OJT04605.1"/>
    </source>
</evidence>
<dbReference type="PRINTS" id="PR00081">
    <property type="entry name" value="GDHRDH"/>
</dbReference>
<dbReference type="AlphaFoldDB" id="A0A1M2VAN6"/>
<dbReference type="InterPro" id="IPR052184">
    <property type="entry name" value="SDR_enzymes"/>
</dbReference>
<name>A0A1M2VAN6_TRAPU</name>
<dbReference type="SUPFAM" id="SSF51735">
    <property type="entry name" value="NAD(P)-binding Rossmann-fold domains"/>
    <property type="match status" value="1"/>
</dbReference>
<dbReference type="InterPro" id="IPR002347">
    <property type="entry name" value="SDR_fam"/>
</dbReference>
<accession>A0A1M2VAN6</accession>
<dbReference type="PANTHER" id="PTHR45458">
    <property type="entry name" value="SHORT-CHAIN DEHYDROGENASE/REDUCTASE SDR"/>
    <property type="match status" value="1"/>
</dbReference>
<keyword evidence="2" id="KW-1185">Reference proteome</keyword>
<dbReference type="InterPro" id="IPR036291">
    <property type="entry name" value="NAD(P)-bd_dom_sf"/>
</dbReference>
<reference evidence="1 2" key="1">
    <citation type="submission" date="2016-10" db="EMBL/GenBank/DDBJ databases">
        <title>Genome sequence of the basidiomycete white-rot fungus Trametes pubescens.</title>
        <authorList>
            <person name="Makela M.R."/>
            <person name="Granchi Z."/>
            <person name="Peng M."/>
            <person name="De Vries R.P."/>
            <person name="Grigoriev I."/>
            <person name="Riley R."/>
            <person name="Hilden K."/>
        </authorList>
    </citation>
    <scope>NUCLEOTIDE SEQUENCE [LARGE SCALE GENOMIC DNA]</scope>
    <source>
        <strain evidence="1 2">FBCC735</strain>
    </source>
</reference>
<sequence length="242" mass="25900">MPTTHFTTWLVTGANRGIGLEIVTQLVASSNNLVIAACRTPEKATALNDLKKSARGVIHIIKIDVSNFDSIRASTKALQAVCGETGLNYLINNAGIIAQDTVSTLDPEHLLELFKTNTAGPALVSQVCLPFLEKGSTKKILHISSTAGSIGSLSALESPRGLFTSYAMSKAALNMLAYKQKLKNPDFTIITLCPGWVKTDMGGEEGLLEPHESVAGILKVITSATVVESGKYLRYNGEEIPW</sequence>
<dbReference type="PANTHER" id="PTHR45458:SF1">
    <property type="entry name" value="SHORT CHAIN DEHYDROGENASE"/>
    <property type="match status" value="1"/>
</dbReference>
<dbReference type="Gene3D" id="3.40.50.720">
    <property type="entry name" value="NAD(P)-binding Rossmann-like Domain"/>
    <property type="match status" value="1"/>
</dbReference>